<dbReference type="OMA" id="RNNCKML"/>
<keyword evidence="8" id="KW-0539">Nucleus</keyword>
<dbReference type="PANTHER" id="PTHR46267">
    <property type="entry name" value="SINGLE MYB HISTONE 4"/>
    <property type="match status" value="1"/>
</dbReference>
<dbReference type="GO" id="GO:0003691">
    <property type="term" value="F:double-stranded telomeric DNA binding"/>
    <property type="evidence" value="ECO:0007669"/>
    <property type="project" value="InterPro"/>
</dbReference>
<dbReference type="AlphaFoldDB" id="A0AA38FFU5"/>
<reference evidence="13 14" key="1">
    <citation type="journal article" date="2021" name="Nat. Plants">
        <title>The Taxus genome provides insights into paclitaxel biosynthesis.</title>
        <authorList>
            <person name="Xiong X."/>
            <person name="Gou J."/>
            <person name="Liao Q."/>
            <person name="Li Y."/>
            <person name="Zhou Q."/>
            <person name="Bi G."/>
            <person name="Li C."/>
            <person name="Du R."/>
            <person name="Wang X."/>
            <person name="Sun T."/>
            <person name="Guo L."/>
            <person name="Liang H."/>
            <person name="Lu P."/>
            <person name="Wu Y."/>
            <person name="Zhang Z."/>
            <person name="Ro D.K."/>
            <person name="Shang Y."/>
            <person name="Huang S."/>
            <person name="Yan J."/>
        </authorList>
    </citation>
    <scope>NUCLEOTIDE SEQUENCE [LARGE SCALE GENOMIC DNA]</scope>
    <source>
        <strain evidence="13">Ta-2019</strain>
    </source>
</reference>
<dbReference type="Pfam" id="PF00538">
    <property type="entry name" value="Linker_histone"/>
    <property type="match status" value="1"/>
</dbReference>
<protein>
    <recommendedName>
        <fullName evidence="15">MYB transcription factor</fullName>
    </recommendedName>
</protein>
<dbReference type="InterPro" id="IPR009057">
    <property type="entry name" value="Homeodomain-like_sf"/>
</dbReference>
<dbReference type="EMBL" id="JAHRHJ020000010">
    <property type="protein sequence ID" value="KAH9299831.1"/>
    <property type="molecule type" value="Genomic_DNA"/>
</dbReference>
<evidence type="ECO:0000256" key="8">
    <source>
        <dbReference type="ARBA" id="ARBA00023242"/>
    </source>
</evidence>
<dbReference type="Proteomes" id="UP000824469">
    <property type="component" value="Unassembled WGS sequence"/>
</dbReference>
<comment type="subcellular location">
    <subcellularLocation>
        <location evidence="1">Chromosome</location>
    </subcellularLocation>
    <subcellularLocation>
        <location evidence="2">Nucleus</location>
        <location evidence="2">Nucleolus</location>
    </subcellularLocation>
</comment>
<accession>A0AA38FFU5</accession>
<proteinExistence type="predicted"/>
<dbReference type="PROSITE" id="PS51504">
    <property type="entry name" value="H15"/>
    <property type="match status" value="1"/>
</dbReference>
<keyword evidence="5 9" id="KW-0175">Coiled coil</keyword>
<dbReference type="Gene3D" id="1.10.246.220">
    <property type="match status" value="1"/>
</dbReference>
<dbReference type="InterPro" id="IPR017930">
    <property type="entry name" value="Myb_dom"/>
</dbReference>
<dbReference type="InterPro" id="IPR001005">
    <property type="entry name" value="SANT/Myb"/>
</dbReference>
<dbReference type="CDD" id="cd11660">
    <property type="entry name" value="SANT_TRF"/>
    <property type="match status" value="1"/>
</dbReference>
<dbReference type="SUPFAM" id="SSF46785">
    <property type="entry name" value="Winged helix' DNA-binding domain"/>
    <property type="match status" value="1"/>
</dbReference>
<sequence>MGAARLKWSQEEEAALRVGVEKYGPGKWTAILKDPVLGAHLALRSNVDLKDKWRNINVNAWGSRKKPISSDQSGMNLASHSITNGRSDVAESVKPVVPSLQRSNAMRFIPRLDILIMDAIANLKEPKGSRKSTIAMYIEDNYFATPNFEKLLSSKLNSLTACGKLVKVGQNYIVNRNPLPRFGARKSAHLRQGAGGKRISAKLGKMGQNYRAGRSAHLRQGTGGKCNSKLDKNTLERLREEIPLPTESEIDTELSIMTTMSVEEAYEFAAECFYEAELAKIEAEQAKREAEAAEAEAQAAKAFAQAAIMNLRNSRKS</sequence>
<dbReference type="InterPro" id="IPR005818">
    <property type="entry name" value="Histone_H1/H5_H15"/>
</dbReference>
<evidence type="ECO:0000313" key="13">
    <source>
        <dbReference type="EMBL" id="KAH9299831.1"/>
    </source>
</evidence>
<feature type="non-terminal residue" evidence="13">
    <location>
        <position position="1"/>
    </location>
</feature>
<evidence type="ECO:0000313" key="14">
    <source>
        <dbReference type="Proteomes" id="UP000824469"/>
    </source>
</evidence>
<keyword evidence="7" id="KW-0804">Transcription</keyword>
<dbReference type="SMART" id="SM00717">
    <property type="entry name" value="SANT"/>
    <property type="match status" value="1"/>
</dbReference>
<dbReference type="Gene3D" id="1.10.10.10">
    <property type="entry name" value="Winged helix-like DNA-binding domain superfamily/Winged helix DNA-binding domain"/>
    <property type="match status" value="1"/>
</dbReference>
<evidence type="ECO:0000256" key="6">
    <source>
        <dbReference type="ARBA" id="ARBA00023125"/>
    </source>
</evidence>
<evidence type="ECO:0000256" key="5">
    <source>
        <dbReference type="ARBA" id="ARBA00023054"/>
    </source>
</evidence>
<dbReference type="PROSITE" id="PS50090">
    <property type="entry name" value="MYB_LIKE"/>
    <property type="match status" value="1"/>
</dbReference>
<dbReference type="GO" id="GO:0005730">
    <property type="term" value="C:nucleolus"/>
    <property type="evidence" value="ECO:0007669"/>
    <property type="project" value="UniProtKB-SubCell"/>
</dbReference>
<keyword evidence="14" id="KW-1185">Reference proteome</keyword>
<dbReference type="GO" id="GO:0006334">
    <property type="term" value="P:nucleosome assembly"/>
    <property type="evidence" value="ECO:0007669"/>
    <property type="project" value="InterPro"/>
</dbReference>
<dbReference type="FunFam" id="1.10.10.60:FF:000168">
    <property type="entry name" value="Telomere repeat-binding factor 1"/>
    <property type="match status" value="1"/>
</dbReference>
<evidence type="ECO:0000259" key="11">
    <source>
        <dbReference type="PROSITE" id="PS51294"/>
    </source>
</evidence>
<evidence type="ECO:0000259" key="10">
    <source>
        <dbReference type="PROSITE" id="PS50090"/>
    </source>
</evidence>
<dbReference type="GO" id="GO:0000786">
    <property type="term" value="C:nucleosome"/>
    <property type="evidence" value="ECO:0007669"/>
    <property type="project" value="InterPro"/>
</dbReference>
<dbReference type="PROSITE" id="PS51294">
    <property type="entry name" value="HTH_MYB"/>
    <property type="match status" value="1"/>
</dbReference>
<evidence type="ECO:0008006" key="15">
    <source>
        <dbReference type="Google" id="ProtNLM"/>
    </source>
</evidence>
<evidence type="ECO:0000256" key="7">
    <source>
        <dbReference type="ARBA" id="ARBA00023163"/>
    </source>
</evidence>
<gene>
    <name evidence="13" type="ORF">KI387_031513</name>
</gene>
<dbReference type="InterPro" id="IPR036390">
    <property type="entry name" value="WH_DNA-bd_sf"/>
</dbReference>
<dbReference type="InterPro" id="IPR036388">
    <property type="entry name" value="WH-like_DNA-bd_sf"/>
</dbReference>
<dbReference type="InterPro" id="IPR044597">
    <property type="entry name" value="SMH1-6"/>
</dbReference>
<feature type="domain" description="H15" evidence="12">
    <location>
        <begin position="108"/>
        <end position="176"/>
    </location>
</feature>
<dbReference type="SMART" id="SM00526">
    <property type="entry name" value="H15"/>
    <property type="match status" value="1"/>
</dbReference>
<organism evidence="13 14">
    <name type="scientific">Taxus chinensis</name>
    <name type="common">Chinese yew</name>
    <name type="synonym">Taxus wallichiana var. chinensis</name>
    <dbReference type="NCBI Taxonomy" id="29808"/>
    <lineage>
        <taxon>Eukaryota</taxon>
        <taxon>Viridiplantae</taxon>
        <taxon>Streptophyta</taxon>
        <taxon>Embryophyta</taxon>
        <taxon>Tracheophyta</taxon>
        <taxon>Spermatophyta</taxon>
        <taxon>Pinopsida</taxon>
        <taxon>Pinidae</taxon>
        <taxon>Conifers II</taxon>
        <taxon>Cupressales</taxon>
        <taxon>Taxaceae</taxon>
        <taxon>Taxus</taxon>
    </lineage>
</organism>
<dbReference type="Pfam" id="PF00249">
    <property type="entry name" value="Myb_DNA-binding"/>
    <property type="match status" value="1"/>
</dbReference>
<feature type="coiled-coil region" evidence="9">
    <location>
        <begin position="276"/>
        <end position="303"/>
    </location>
</feature>
<keyword evidence="4" id="KW-0805">Transcription regulation</keyword>
<evidence type="ECO:0000256" key="1">
    <source>
        <dbReference type="ARBA" id="ARBA00004286"/>
    </source>
</evidence>
<evidence type="ECO:0000256" key="2">
    <source>
        <dbReference type="ARBA" id="ARBA00004604"/>
    </source>
</evidence>
<name>A0AA38FFU5_TAXCH</name>
<evidence type="ECO:0000256" key="9">
    <source>
        <dbReference type="SAM" id="Coils"/>
    </source>
</evidence>
<evidence type="ECO:0000259" key="12">
    <source>
        <dbReference type="PROSITE" id="PS51504"/>
    </source>
</evidence>
<comment type="caution">
    <text evidence="13">The sequence shown here is derived from an EMBL/GenBank/DDBJ whole genome shotgun (WGS) entry which is preliminary data.</text>
</comment>
<feature type="domain" description="HTH myb-type" evidence="11">
    <location>
        <begin position="1"/>
        <end position="61"/>
    </location>
</feature>
<keyword evidence="3" id="KW-0158">Chromosome</keyword>
<feature type="domain" description="Myb-like" evidence="10">
    <location>
        <begin position="1"/>
        <end position="57"/>
    </location>
</feature>
<dbReference type="PANTHER" id="PTHR46267:SF8">
    <property type="entry name" value="TELOMERE REPEAT-BINDING FACTOR 1"/>
    <property type="match status" value="1"/>
</dbReference>
<evidence type="ECO:0000256" key="3">
    <source>
        <dbReference type="ARBA" id="ARBA00022454"/>
    </source>
</evidence>
<evidence type="ECO:0000256" key="4">
    <source>
        <dbReference type="ARBA" id="ARBA00023015"/>
    </source>
</evidence>
<keyword evidence="6" id="KW-0238">DNA-binding</keyword>
<dbReference type="SUPFAM" id="SSF46689">
    <property type="entry name" value="Homeodomain-like"/>
    <property type="match status" value="1"/>
</dbReference>